<feature type="compositionally biased region" description="Low complexity" evidence="10">
    <location>
        <begin position="761"/>
        <end position="791"/>
    </location>
</feature>
<dbReference type="InterPro" id="IPR019775">
    <property type="entry name" value="WD40_repeat_CS"/>
</dbReference>
<dbReference type="PROSITE" id="PS00678">
    <property type="entry name" value="WD_REPEATS_1"/>
    <property type="match status" value="2"/>
</dbReference>
<feature type="repeat" description="WD" evidence="9">
    <location>
        <begin position="349"/>
        <end position="392"/>
    </location>
</feature>
<evidence type="ECO:0000256" key="10">
    <source>
        <dbReference type="SAM" id="MobiDB-lite"/>
    </source>
</evidence>
<feature type="compositionally biased region" description="Low complexity" evidence="10">
    <location>
        <begin position="716"/>
        <end position="733"/>
    </location>
</feature>
<proteinExistence type="inferred from homology"/>
<feature type="compositionally biased region" description="Basic and acidic residues" evidence="10">
    <location>
        <begin position="35"/>
        <end position="53"/>
    </location>
</feature>
<name>A0AAD6CDZ4_9EURO</name>
<dbReference type="Pfam" id="PF12937">
    <property type="entry name" value="F-box-like"/>
    <property type="match status" value="1"/>
</dbReference>
<sequence>MEEDTGSDSLSRPALRLQVTTFSGYTAPSLSPAFKLDEGYSDDTRSQSDKDLPSDNVMSLPEWVLAQSEADRAEFAYSLLRSLSTATLAGVVDRLNPLLHMDPVVKLPPELTFQIFSYLDPRTLLTASLASRSWRSRILDSGLWRVLYINEGWRVDTRAIRNFEQEHAEAMSPQTRRSRPRYSEPDLGEPKHKRRVPPSWYDTRGADGQGSSTGKVGPDSEGDHHMADASDRGTHTSLEKAGLASPSLAHNSISFLQPPLKSSLLTRTPNGPVRVNWVHLYKQRRRLEANWHHGRFTNFQLPHPSYPEDAHQECVYAIQFQGKWLVSGSRDRTVRVWDLETKRLWYRPLLGHLKSVLCLQFDPSPEEDVIISGSSDKSVILWKFSTGQKLHQITNAHADSVLNLKFDHRFLVTCSKDRTVKVWNRHELLPNDEDYPRICKGGGASYPSYIIDLNDIAPNMLEASIANGQIKALKAYSLLMIVEGHGAAVNAMQLHGDEIVTASGDRMIKVWNIRNGTCLKTLMGHEKGIACVQFDSRRIISGSNDNTVRIYDHISGAEVACLRGHNNLVRTVQAGFGDPPGADEALRMEAMEVETAFWKARQAGAPVHLGTSALRRAGYHSNTAGSRDPRDIRALGAKIPPGGGGSAWGRIVSGSYDESILIWHKDRDGAWSIGHRLRQADAAANAARGNLSDAARAAIQAQVRHLQAAQAAVAAPTVQQARVTQNTNQPTDQDTVEDTPTPPATDNNSPISPAPQDDGNAVAGPSTAPPATTAGTAANLPPQPTQPAVAAAPPPMHPPAAVVAAAATTIPAQLGAAQQFHHPHRNRVPPPTSRVFKVQFDSRKIVCASVDPRIVGWDFACGDEEILEACQFFQGL</sequence>
<dbReference type="PROSITE" id="PS50294">
    <property type="entry name" value="WD_REPEATS_REGION"/>
    <property type="match status" value="5"/>
</dbReference>
<evidence type="ECO:0000256" key="9">
    <source>
        <dbReference type="PROSITE-ProRule" id="PRU00221"/>
    </source>
</evidence>
<dbReference type="GeneID" id="81595440"/>
<dbReference type="PANTHER" id="PTHR14604">
    <property type="entry name" value="WD40 REPEAT PF20"/>
    <property type="match status" value="1"/>
</dbReference>
<comment type="function">
    <text evidence="1">Component of the SCF(sconB) E3 ubiquitin ligase complex involved in the regulation of sulfur metabolite repression, probably by mediating the inactivation or degradation of the metR transcription factor.</text>
</comment>
<keyword evidence="6" id="KW-0677">Repeat</keyword>
<reference evidence="12" key="2">
    <citation type="journal article" date="2023" name="IMA Fungus">
        <title>Comparative genomic study of the Penicillium genus elucidates a diverse pangenome and 15 lateral gene transfer events.</title>
        <authorList>
            <person name="Petersen C."/>
            <person name="Sorensen T."/>
            <person name="Nielsen M.R."/>
            <person name="Sondergaard T.E."/>
            <person name="Sorensen J.L."/>
            <person name="Fitzpatrick D.A."/>
            <person name="Frisvad J.C."/>
            <person name="Nielsen K.L."/>
        </authorList>
    </citation>
    <scope>NUCLEOTIDE SEQUENCE</scope>
    <source>
        <strain evidence="12">IBT 16125</strain>
    </source>
</reference>
<evidence type="ECO:0000259" key="11">
    <source>
        <dbReference type="PROSITE" id="PS50181"/>
    </source>
</evidence>
<dbReference type="InterPro" id="IPR001810">
    <property type="entry name" value="F-box_dom"/>
</dbReference>
<organism evidence="12 13">
    <name type="scientific">Penicillium daleae</name>
    <dbReference type="NCBI Taxonomy" id="63821"/>
    <lineage>
        <taxon>Eukaryota</taxon>
        <taxon>Fungi</taxon>
        <taxon>Dikarya</taxon>
        <taxon>Ascomycota</taxon>
        <taxon>Pezizomycotina</taxon>
        <taxon>Eurotiomycetes</taxon>
        <taxon>Eurotiomycetidae</taxon>
        <taxon>Eurotiales</taxon>
        <taxon>Aspergillaceae</taxon>
        <taxon>Penicillium</taxon>
    </lineage>
</organism>
<feature type="region of interest" description="Disordered" evidence="10">
    <location>
        <begin position="716"/>
        <end position="796"/>
    </location>
</feature>
<dbReference type="InterPro" id="IPR015943">
    <property type="entry name" value="WD40/YVTN_repeat-like_dom_sf"/>
</dbReference>
<gene>
    <name evidence="12" type="ORF">N7458_001814</name>
</gene>
<feature type="compositionally biased region" description="Basic and acidic residues" evidence="10">
    <location>
        <begin position="181"/>
        <end position="190"/>
    </location>
</feature>
<comment type="subunit">
    <text evidence="3">Component of the SCF(sconB) E3 ubiquitin ligase complex.</text>
</comment>
<dbReference type="InterPro" id="IPR020472">
    <property type="entry name" value="WD40_PAC1"/>
</dbReference>
<evidence type="ECO:0000256" key="2">
    <source>
        <dbReference type="ARBA" id="ARBA00007968"/>
    </source>
</evidence>
<feature type="repeat" description="WD" evidence="9">
    <location>
        <begin position="394"/>
        <end position="424"/>
    </location>
</feature>
<feature type="compositionally biased region" description="Basic and acidic residues" evidence="10">
    <location>
        <begin position="221"/>
        <end position="237"/>
    </location>
</feature>
<evidence type="ECO:0000313" key="12">
    <source>
        <dbReference type="EMBL" id="KAJ5460262.1"/>
    </source>
</evidence>
<dbReference type="SMART" id="SM00320">
    <property type="entry name" value="WD40"/>
    <property type="match status" value="7"/>
</dbReference>
<dbReference type="EMBL" id="JAPVEA010000002">
    <property type="protein sequence ID" value="KAJ5460262.1"/>
    <property type="molecule type" value="Genomic_DNA"/>
</dbReference>
<comment type="caution">
    <text evidence="12">The sequence shown here is derived from an EMBL/GenBank/DDBJ whole genome shotgun (WGS) entry which is preliminary data.</text>
</comment>
<evidence type="ECO:0000256" key="8">
    <source>
        <dbReference type="ARBA" id="ARBA00032113"/>
    </source>
</evidence>
<keyword evidence="5 9" id="KW-0853">WD repeat</keyword>
<dbReference type="SMART" id="SM00256">
    <property type="entry name" value="FBOX"/>
    <property type="match status" value="1"/>
</dbReference>
<dbReference type="AlphaFoldDB" id="A0AAD6CDZ4"/>
<feature type="repeat" description="WD" evidence="9">
    <location>
        <begin position="522"/>
        <end position="552"/>
    </location>
</feature>
<evidence type="ECO:0000256" key="5">
    <source>
        <dbReference type="ARBA" id="ARBA00022574"/>
    </source>
</evidence>
<dbReference type="PROSITE" id="PS50082">
    <property type="entry name" value="WD_REPEATS_2"/>
    <property type="match status" value="5"/>
</dbReference>
<dbReference type="InterPro" id="IPR036047">
    <property type="entry name" value="F-box-like_dom_sf"/>
</dbReference>
<dbReference type="Gene3D" id="2.130.10.10">
    <property type="entry name" value="YVTN repeat-like/Quinoprotein amine dehydrogenase"/>
    <property type="match status" value="2"/>
</dbReference>
<feature type="domain" description="F-box" evidence="11">
    <location>
        <begin position="101"/>
        <end position="147"/>
    </location>
</feature>
<evidence type="ECO:0000313" key="13">
    <source>
        <dbReference type="Proteomes" id="UP001213681"/>
    </source>
</evidence>
<feature type="repeat" description="WD" evidence="9">
    <location>
        <begin position="482"/>
        <end position="521"/>
    </location>
</feature>
<dbReference type="PRINTS" id="PR00320">
    <property type="entry name" value="GPROTEINBRPT"/>
</dbReference>
<keyword evidence="13" id="KW-1185">Reference proteome</keyword>
<accession>A0AAD6CDZ4</accession>
<dbReference type="InterPro" id="IPR050995">
    <property type="entry name" value="WD-F-box_domain-protein"/>
</dbReference>
<dbReference type="CDD" id="cd00200">
    <property type="entry name" value="WD40"/>
    <property type="match status" value="1"/>
</dbReference>
<evidence type="ECO:0000256" key="1">
    <source>
        <dbReference type="ARBA" id="ARBA00002730"/>
    </source>
</evidence>
<dbReference type="PROSITE" id="PS50181">
    <property type="entry name" value="FBOX"/>
    <property type="match status" value="1"/>
</dbReference>
<dbReference type="Pfam" id="PF00400">
    <property type="entry name" value="WD40"/>
    <property type="match status" value="5"/>
</dbReference>
<dbReference type="SUPFAM" id="SSF81383">
    <property type="entry name" value="F-box domain"/>
    <property type="match status" value="1"/>
</dbReference>
<comment type="similarity">
    <text evidence="2">Belongs to the WD repeat MET30/SCONB/SCON-2 family.</text>
</comment>
<dbReference type="Proteomes" id="UP001213681">
    <property type="component" value="Unassembled WGS sequence"/>
</dbReference>
<evidence type="ECO:0000256" key="7">
    <source>
        <dbReference type="ARBA" id="ARBA00030034"/>
    </source>
</evidence>
<evidence type="ECO:0000256" key="3">
    <source>
        <dbReference type="ARBA" id="ARBA00011725"/>
    </source>
</evidence>
<dbReference type="InterPro" id="IPR036322">
    <property type="entry name" value="WD40_repeat_dom_sf"/>
</dbReference>
<dbReference type="Gene3D" id="1.20.1280.50">
    <property type="match status" value="1"/>
</dbReference>
<evidence type="ECO:0000256" key="6">
    <source>
        <dbReference type="ARBA" id="ARBA00022737"/>
    </source>
</evidence>
<protein>
    <recommendedName>
        <fullName evidence="4">Probable E3 ubiquitin ligase complex SCF subunit sconB</fullName>
    </recommendedName>
    <alternativeName>
        <fullName evidence="8">Sulfur controller B</fullName>
    </alternativeName>
    <alternativeName>
        <fullName evidence="7">Sulfur metabolite repression control protein B</fullName>
    </alternativeName>
</protein>
<dbReference type="RefSeq" id="XP_056769304.1">
    <property type="nucleotide sequence ID" value="XM_056905197.1"/>
</dbReference>
<dbReference type="SUPFAM" id="SSF50978">
    <property type="entry name" value="WD40 repeat-like"/>
    <property type="match status" value="1"/>
</dbReference>
<reference evidence="12" key="1">
    <citation type="submission" date="2022-12" db="EMBL/GenBank/DDBJ databases">
        <authorList>
            <person name="Petersen C."/>
        </authorList>
    </citation>
    <scope>NUCLEOTIDE SEQUENCE</scope>
    <source>
        <strain evidence="12">IBT 16125</strain>
    </source>
</reference>
<evidence type="ECO:0000256" key="4">
    <source>
        <dbReference type="ARBA" id="ARBA00015819"/>
    </source>
</evidence>
<feature type="region of interest" description="Disordered" evidence="10">
    <location>
        <begin position="166"/>
        <end position="237"/>
    </location>
</feature>
<feature type="region of interest" description="Disordered" evidence="10">
    <location>
        <begin position="25"/>
        <end position="54"/>
    </location>
</feature>
<feature type="repeat" description="WD" evidence="9">
    <location>
        <begin position="308"/>
        <end position="347"/>
    </location>
</feature>
<dbReference type="PANTHER" id="PTHR14604:SF4">
    <property type="entry name" value="F-BOX DOMAIN-CONTAINING PROTEIN"/>
    <property type="match status" value="1"/>
</dbReference>
<dbReference type="InterPro" id="IPR001680">
    <property type="entry name" value="WD40_rpt"/>
</dbReference>